<dbReference type="InterPro" id="IPR020084">
    <property type="entry name" value="NUDIX_hydrolase_CS"/>
</dbReference>
<dbReference type="EC" id="3.6.1.22" evidence="4"/>
<dbReference type="Gene3D" id="3.90.79.10">
    <property type="entry name" value="Nucleoside Triphosphate Pyrophosphohydrolase"/>
    <property type="match status" value="1"/>
</dbReference>
<dbReference type="InterPro" id="IPR015797">
    <property type="entry name" value="NUDIX_hydrolase-like_dom_sf"/>
</dbReference>
<dbReference type="PANTHER" id="PTHR42904">
    <property type="entry name" value="NUDIX HYDROLASE, NUDC SUBFAMILY"/>
    <property type="match status" value="1"/>
</dbReference>
<dbReference type="CDD" id="cd03429">
    <property type="entry name" value="NUDIX_NADH_pyrophosphatase_Nudt13"/>
    <property type="match status" value="1"/>
</dbReference>
<proteinExistence type="inferred from homology"/>
<comment type="similarity">
    <text evidence="3">Belongs to the Nudix hydrolase family. NudC subfamily.</text>
</comment>
<evidence type="ECO:0000256" key="8">
    <source>
        <dbReference type="ARBA" id="ARBA00023027"/>
    </source>
</evidence>
<dbReference type="EMBL" id="JACSQF010000007">
    <property type="protein sequence ID" value="MBD7980773.1"/>
    <property type="molecule type" value="Genomic_DNA"/>
</dbReference>
<gene>
    <name evidence="11" type="primary">nudC</name>
    <name evidence="11" type="ORF">H9641_08590</name>
</gene>
<comment type="cofactor">
    <cofactor evidence="1">
        <name>Mg(2+)</name>
        <dbReference type="ChEBI" id="CHEBI:18420"/>
    </cofactor>
</comment>
<evidence type="ECO:0000256" key="3">
    <source>
        <dbReference type="ARBA" id="ARBA00009595"/>
    </source>
</evidence>
<dbReference type="InterPro" id="IPR015376">
    <property type="entry name" value="Znr_NADH_PPase"/>
</dbReference>
<accession>A0ABR8TZA9</accession>
<keyword evidence="6 11" id="KW-0378">Hydrolase</keyword>
<dbReference type="Pfam" id="PF00293">
    <property type="entry name" value="NUDIX"/>
    <property type="match status" value="1"/>
</dbReference>
<dbReference type="SUPFAM" id="SSF55811">
    <property type="entry name" value="Nudix"/>
    <property type="match status" value="1"/>
</dbReference>
<dbReference type="NCBIfam" id="NF001299">
    <property type="entry name" value="PRK00241.1"/>
    <property type="match status" value="1"/>
</dbReference>
<evidence type="ECO:0000256" key="1">
    <source>
        <dbReference type="ARBA" id="ARBA00001946"/>
    </source>
</evidence>
<dbReference type="InterPro" id="IPR049734">
    <property type="entry name" value="NudC-like_C"/>
</dbReference>
<evidence type="ECO:0000256" key="7">
    <source>
        <dbReference type="ARBA" id="ARBA00022842"/>
    </source>
</evidence>
<evidence type="ECO:0000256" key="5">
    <source>
        <dbReference type="ARBA" id="ARBA00022723"/>
    </source>
</evidence>
<evidence type="ECO:0000259" key="10">
    <source>
        <dbReference type="PROSITE" id="PS51462"/>
    </source>
</evidence>
<comment type="catalytic activity">
    <reaction evidence="9">
        <text>a 5'-end NAD(+)-phospho-ribonucleoside in mRNA + H2O = a 5'-end phospho-adenosine-phospho-ribonucleoside in mRNA + beta-nicotinamide D-ribonucleotide + 2 H(+)</text>
        <dbReference type="Rhea" id="RHEA:60876"/>
        <dbReference type="Rhea" id="RHEA-COMP:15698"/>
        <dbReference type="Rhea" id="RHEA-COMP:15719"/>
        <dbReference type="ChEBI" id="CHEBI:14649"/>
        <dbReference type="ChEBI" id="CHEBI:15377"/>
        <dbReference type="ChEBI" id="CHEBI:15378"/>
        <dbReference type="ChEBI" id="CHEBI:144029"/>
        <dbReference type="ChEBI" id="CHEBI:144051"/>
    </reaction>
    <physiologicalReaction direction="left-to-right" evidence="9">
        <dbReference type="Rhea" id="RHEA:60877"/>
    </physiologicalReaction>
</comment>
<comment type="caution">
    <text evidence="11">The sequence shown here is derived from an EMBL/GenBank/DDBJ whole genome shotgun (WGS) entry which is preliminary data.</text>
</comment>
<keyword evidence="7" id="KW-0460">Magnesium</keyword>
<dbReference type="PANTHER" id="PTHR42904:SF6">
    <property type="entry name" value="NAD-CAPPED RNA HYDROLASE NUDT12"/>
    <property type="match status" value="1"/>
</dbReference>
<dbReference type="PROSITE" id="PS00893">
    <property type="entry name" value="NUDIX_BOX"/>
    <property type="match status" value="1"/>
</dbReference>
<organism evidence="11 12">
    <name type="scientific">Oerskovia merdavium</name>
    <dbReference type="NCBI Taxonomy" id="2762227"/>
    <lineage>
        <taxon>Bacteria</taxon>
        <taxon>Bacillati</taxon>
        <taxon>Actinomycetota</taxon>
        <taxon>Actinomycetes</taxon>
        <taxon>Micrococcales</taxon>
        <taxon>Cellulomonadaceae</taxon>
        <taxon>Oerskovia</taxon>
    </lineage>
</organism>
<keyword evidence="5" id="KW-0479">Metal-binding</keyword>
<evidence type="ECO:0000256" key="4">
    <source>
        <dbReference type="ARBA" id="ARBA00012381"/>
    </source>
</evidence>
<protein>
    <recommendedName>
        <fullName evidence="4">NAD(+) diphosphatase</fullName>
        <ecNumber evidence="4">3.6.1.22</ecNumber>
    </recommendedName>
</protein>
<evidence type="ECO:0000256" key="9">
    <source>
        <dbReference type="ARBA" id="ARBA00023679"/>
    </source>
</evidence>
<keyword evidence="12" id="KW-1185">Reference proteome</keyword>
<evidence type="ECO:0000256" key="2">
    <source>
        <dbReference type="ARBA" id="ARBA00001947"/>
    </source>
</evidence>
<dbReference type="PROSITE" id="PS51462">
    <property type="entry name" value="NUDIX"/>
    <property type="match status" value="1"/>
</dbReference>
<sequence length="327" mass="34942">MPLADSALDRAAHRRTEEGLFATLRADPSTRVVLLHRGRLAAVPDGLALATPQDVAAVPEPHAATGDHSNTPRWIFLGEDGPSGTSFLALLLPDDADDLDLDIEGVDPSGPLSVLVRAHEWAGLRELASRLGPLDTGLATETVALAAWHAANERCPRCGEPTVPVAAGWVRRCVAQDIEHYPRTDPAVIMAVVDPGTGTGDDRLLLGHAAHWPEGRFSTLAGYVEPGEGLEQAVRREVGEEVGVRIGEVVYRASQPWPFPASLMLGFTATALTTDVRPDGEEVTDARWFTRAELTEATESGEVKLPSRSSIARALVEEWFGGPLAGE</sequence>
<dbReference type="Proteomes" id="UP000655570">
    <property type="component" value="Unassembled WGS sequence"/>
</dbReference>
<reference evidence="11 12" key="1">
    <citation type="submission" date="2020-08" db="EMBL/GenBank/DDBJ databases">
        <title>A Genomic Blueprint of the Chicken Gut Microbiome.</title>
        <authorList>
            <person name="Gilroy R."/>
            <person name="Ravi A."/>
            <person name="Getino M."/>
            <person name="Pursley I."/>
            <person name="Horton D.L."/>
            <person name="Alikhan N.-F."/>
            <person name="Baker D."/>
            <person name="Gharbi K."/>
            <person name="Hall N."/>
            <person name="Watson M."/>
            <person name="Adriaenssens E.M."/>
            <person name="Foster-Nyarko E."/>
            <person name="Jarju S."/>
            <person name="Secka A."/>
            <person name="Antonio M."/>
            <person name="Oren A."/>
            <person name="Chaudhuri R."/>
            <person name="La Ragione R.M."/>
            <person name="Hildebrand F."/>
            <person name="Pallen M.J."/>
        </authorList>
    </citation>
    <scope>NUCLEOTIDE SEQUENCE [LARGE SCALE GENOMIC DNA]</scope>
    <source>
        <strain evidence="11 12">Sa2CUA9</strain>
    </source>
</reference>
<comment type="cofactor">
    <cofactor evidence="2">
        <name>Zn(2+)</name>
        <dbReference type="ChEBI" id="CHEBI:29105"/>
    </cofactor>
</comment>
<dbReference type="Gene3D" id="3.90.79.20">
    <property type="match status" value="1"/>
</dbReference>
<evidence type="ECO:0000313" key="11">
    <source>
        <dbReference type="EMBL" id="MBD7980773.1"/>
    </source>
</evidence>
<dbReference type="InterPro" id="IPR000086">
    <property type="entry name" value="NUDIX_hydrolase_dom"/>
</dbReference>
<evidence type="ECO:0000256" key="6">
    <source>
        <dbReference type="ARBA" id="ARBA00022801"/>
    </source>
</evidence>
<name>A0ABR8TZA9_9CELL</name>
<dbReference type="Pfam" id="PF09297">
    <property type="entry name" value="Zn_ribbon_NUD"/>
    <property type="match status" value="1"/>
</dbReference>
<feature type="domain" description="Nudix hydrolase" evidence="10">
    <location>
        <begin position="182"/>
        <end position="311"/>
    </location>
</feature>
<dbReference type="InterPro" id="IPR050241">
    <property type="entry name" value="NAD-cap_RNA_hydrolase_NudC"/>
</dbReference>
<keyword evidence="8" id="KW-0520">NAD</keyword>
<evidence type="ECO:0000313" key="12">
    <source>
        <dbReference type="Proteomes" id="UP000655570"/>
    </source>
</evidence>
<dbReference type="GO" id="GO:0016787">
    <property type="term" value="F:hydrolase activity"/>
    <property type="evidence" value="ECO:0007669"/>
    <property type="project" value="UniProtKB-KW"/>
</dbReference>